<comment type="subcellular location">
    <subcellularLocation>
        <location evidence="1">Membrane</location>
        <topology evidence="1">Single-pass membrane protein</topology>
    </subcellularLocation>
</comment>
<organism evidence="11 12">
    <name type="scientific">Pleuronectes platessa</name>
    <name type="common">European plaice</name>
    <dbReference type="NCBI Taxonomy" id="8262"/>
    <lineage>
        <taxon>Eukaryota</taxon>
        <taxon>Metazoa</taxon>
        <taxon>Chordata</taxon>
        <taxon>Craniata</taxon>
        <taxon>Vertebrata</taxon>
        <taxon>Euteleostomi</taxon>
        <taxon>Actinopterygii</taxon>
        <taxon>Neopterygii</taxon>
        <taxon>Teleostei</taxon>
        <taxon>Neoteleostei</taxon>
        <taxon>Acanthomorphata</taxon>
        <taxon>Carangaria</taxon>
        <taxon>Pleuronectiformes</taxon>
        <taxon>Pleuronectoidei</taxon>
        <taxon>Pleuronectidae</taxon>
        <taxon>Pleuronectes</taxon>
    </lineage>
</organism>
<name>A0A9N7Y5Z7_PLEPL</name>
<dbReference type="SUPFAM" id="SSF48726">
    <property type="entry name" value="Immunoglobulin"/>
    <property type="match status" value="4"/>
</dbReference>
<gene>
    <name evidence="11" type="ORF">PLEPLA_LOCUS1779</name>
</gene>
<keyword evidence="3 9" id="KW-0732">Signal</keyword>
<comment type="caution">
    <text evidence="11">The sequence shown here is derived from an EMBL/GenBank/DDBJ whole genome shotgun (WGS) entry which is preliminary data.</text>
</comment>
<keyword evidence="5" id="KW-1133">Transmembrane helix</keyword>
<keyword evidence="2" id="KW-0812">Transmembrane</keyword>
<dbReference type="InterPro" id="IPR013783">
    <property type="entry name" value="Ig-like_fold"/>
</dbReference>
<dbReference type="InterPro" id="IPR007110">
    <property type="entry name" value="Ig-like_dom"/>
</dbReference>
<dbReference type="InterPro" id="IPR036179">
    <property type="entry name" value="Ig-like_dom_sf"/>
</dbReference>
<dbReference type="PANTHER" id="PTHR12207:SF3">
    <property type="entry name" value="PROSTAGLANDIN F2 RECEPTOR NEGATIVE REGULATOR"/>
    <property type="match status" value="1"/>
</dbReference>
<evidence type="ECO:0000256" key="2">
    <source>
        <dbReference type="ARBA" id="ARBA00022692"/>
    </source>
</evidence>
<evidence type="ECO:0000259" key="10">
    <source>
        <dbReference type="PROSITE" id="PS50835"/>
    </source>
</evidence>
<dbReference type="FunFam" id="2.60.40.10:FF:000191">
    <property type="entry name" value="Immunoglobulin superfamily member 3"/>
    <property type="match status" value="1"/>
</dbReference>
<dbReference type="InterPro" id="IPR013106">
    <property type="entry name" value="Ig_V-set"/>
</dbReference>
<evidence type="ECO:0000256" key="5">
    <source>
        <dbReference type="ARBA" id="ARBA00022989"/>
    </source>
</evidence>
<evidence type="ECO:0000256" key="7">
    <source>
        <dbReference type="ARBA" id="ARBA00023157"/>
    </source>
</evidence>
<dbReference type="AlphaFoldDB" id="A0A9N7Y5Z7"/>
<dbReference type="Pfam" id="PF00047">
    <property type="entry name" value="ig"/>
    <property type="match status" value="1"/>
</dbReference>
<feature type="domain" description="Ig-like" evidence="10">
    <location>
        <begin position="144"/>
        <end position="246"/>
    </location>
</feature>
<feature type="chain" id="PRO_5040301800" description="Ig-like domain-containing protein" evidence="9">
    <location>
        <begin position="23"/>
        <end position="851"/>
    </location>
</feature>
<dbReference type="InterPro" id="IPR051102">
    <property type="entry name" value="IgSF_V-set/TM_domain"/>
</dbReference>
<evidence type="ECO:0000256" key="1">
    <source>
        <dbReference type="ARBA" id="ARBA00004167"/>
    </source>
</evidence>
<protein>
    <recommendedName>
        <fullName evidence="10">Ig-like domain-containing protein</fullName>
    </recommendedName>
</protein>
<proteinExistence type="predicted"/>
<keyword evidence="7" id="KW-1015">Disulfide bond</keyword>
<keyword evidence="4" id="KW-0677">Repeat</keyword>
<dbReference type="InterPro" id="IPR003599">
    <property type="entry name" value="Ig_sub"/>
</dbReference>
<dbReference type="SMART" id="SM00408">
    <property type="entry name" value="IGc2"/>
    <property type="match status" value="3"/>
</dbReference>
<evidence type="ECO:0000313" key="11">
    <source>
        <dbReference type="EMBL" id="CAB1414076.1"/>
    </source>
</evidence>
<keyword evidence="8" id="KW-0393">Immunoglobulin domain</keyword>
<keyword evidence="12" id="KW-1185">Reference proteome</keyword>
<evidence type="ECO:0000256" key="4">
    <source>
        <dbReference type="ARBA" id="ARBA00022737"/>
    </source>
</evidence>
<keyword evidence="6" id="KW-0472">Membrane</keyword>
<dbReference type="InterPro" id="IPR013151">
    <property type="entry name" value="Immunoglobulin_dom"/>
</dbReference>
<evidence type="ECO:0000256" key="3">
    <source>
        <dbReference type="ARBA" id="ARBA00022729"/>
    </source>
</evidence>
<dbReference type="PANTHER" id="PTHR12207">
    <property type="entry name" value="V-SET AND TRANSMEMBRANE DOMAIN-CONTAINING PROTEIN"/>
    <property type="match status" value="1"/>
</dbReference>
<evidence type="ECO:0000256" key="9">
    <source>
        <dbReference type="SAM" id="SignalP"/>
    </source>
</evidence>
<feature type="signal peptide" evidence="9">
    <location>
        <begin position="1"/>
        <end position="22"/>
    </location>
</feature>
<dbReference type="Proteomes" id="UP001153269">
    <property type="component" value="Unassembled WGS sequence"/>
</dbReference>
<feature type="domain" description="Ig-like" evidence="10">
    <location>
        <begin position="304"/>
        <end position="406"/>
    </location>
</feature>
<evidence type="ECO:0000313" key="12">
    <source>
        <dbReference type="Proteomes" id="UP001153269"/>
    </source>
</evidence>
<feature type="domain" description="Ig-like" evidence="10">
    <location>
        <begin position="36"/>
        <end position="131"/>
    </location>
</feature>
<dbReference type="GO" id="GO:0016020">
    <property type="term" value="C:membrane"/>
    <property type="evidence" value="ECO:0007669"/>
    <property type="project" value="UniProtKB-SubCell"/>
</dbReference>
<feature type="domain" description="Ig-like" evidence="10">
    <location>
        <begin position="443"/>
        <end position="570"/>
    </location>
</feature>
<dbReference type="Pfam" id="PF07686">
    <property type="entry name" value="V-set"/>
    <property type="match status" value="1"/>
</dbReference>
<dbReference type="PROSITE" id="PS50835">
    <property type="entry name" value="IG_LIKE"/>
    <property type="match status" value="4"/>
</dbReference>
<evidence type="ECO:0000256" key="6">
    <source>
        <dbReference type="ARBA" id="ARBA00023136"/>
    </source>
</evidence>
<dbReference type="InterPro" id="IPR003598">
    <property type="entry name" value="Ig_sub2"/>
</dbReference>
<dbReference type="PROSITE" id="PS51257">
    <property type="entry name" value="PROKAR_LIPOPROTEIN"/>
    <property type="match status" value="1"/>
</dbReference>
<reference evidence="11" key="1">
    <citation type="submission" date="2020-03" db="EMBL/GenBank/DDBJ databases">
        <authorList>
            <person name="Weist P."/>
        </authorList>
    </citation>
    <scope>NUCLEOTIDE SEQUENCE</scope>
</reference>
<dbReference type="EMBL" id="CADEAL010000087">
    <property type="protein sequence ID" value="CAB1414076.1"/>
    <property type="molecule type" value="Genomic_DNA"/>
</dbReference>
<sequence length="851" mass="91944">MKMDYSLLTLIICVFTLGGCSARVVKVSPGPLIRVEGQPVSIRCEVKEYSGPREQDFEWVMSREASATKLKIISTFDATYSQPSFSKRVASGDISVVRLSDNELDLKIAEVKALDAGLYWCQTPSTDSVMSGNYEAQVQLIVIPNTLSVTPQTPPPEVPEGSDITLSCSVTRTLTQPTYLSVTWSLKNGATSEEVLTFGPQGGVVTGPKFTRRYADGGIRLVPGKNGQFDLVISRVTTSDGGTYECNGTEWTHESGGKWIKIVENTKEMGTVKVIPTDTIQRLSDHILQHRVKDLTLSLSSQGQSLSVKATSPSTPPLLSPGDTLTLLCSVAADNLQALALEVTWLAGERDLVTMERSGVVIANVSASGAQGTRGETSLERTGGGEFRLGVRGVSMEDAGEYTCRVRAFIEKGGKSAGGGGRWHMAAEKRSSPVMVKVSQIKPSYTLTLEPAVNPQVTAEPTELACHVTNITHVPLGGRLGVTWEHTALPEGGADAKTPHPIGSLDGSGNLLPGSMYSDRLMGGAMSLTRVQPNTFKLRILRTQEIDMGQYSCTVSAWSTSSQGDMVKLTEHKSSPVTVQWDTKRPTMNVVAKRVREASVGGATFEMSCTVTTENLGEAGYSVLIQSQESLEGNVRTIMTLSPNNVVQHGGATDPNRRDSLVLTKSGLAEFRFRLAGVQLSDRGFYWCDITAWTKQQPGQAWTKATSAESNKARIDFQENGPSFTIAIQSDDTSVYPSRTAKMECSLSVSGSSPKTGATQGKYSVFVCLCVTYKRLQLWHKEHFQSDCLYGTYMTLWGTATEINQRLGRVIANIHLFLWDSDAFQGQMGCVVPPPPVSPGSTPGLLPVECS</sequence>
<dbReference type="SMART" id="SM00409">
    <property type="entry name" value="IG"/>
    <property type="match status" value="5"/>
</dbReference>
<dbReference type="Gene3D" id="2.60.40.10">
    <property type="entry name" value="Immunoglobulins"/>
    <property type="match status" value="4"/>
</dbReference>
<evidence type="ECO:0000256" key="8">
    <source>
        <dbReference type="ARBA" id="ARBA00023319"/>
    </source>
</evidence>
<accession>A0A9N7Y5Z7</accession>